<evidence type="ECO:0000313" key="3">
    <source>
        <dbReference type="Proteomes" id="UP000479051"/>
    </source>
</evidence>
<protein>
    <submittedName>
        <fullName evidence="2">Uncharacterized protein</fullName>
    </submittedName>
</protein>
<reference evidence="2 3" key="1">
    <citation type="submission" date="2020-01" db="EMBL/GenBank/DDBJ databases">
        <title>Isolation, characterization and genomic analysis of a lytic bacteriophage vB_CsaP_009 infecting Cronobacter.</title>
        <authorList>
            <person name="Soleimani-Delfan A."/>
            <person name="Shahin K."/>
            <person name="Barazandeh M."/>
            <person name="Komijani M."/>
        </authorList>
    </citation>
    <scope>NUCLEOTIDE SEQUENCE [LARGE SCALE GENOMIC DNA]</scope>
</reference>
<proteinExistence type="predicted"/>
<accession>A0A679FDV2</accession>
<organism evidence="2 3">
    <name type="scientific">Cronobacter phage vB_CsaP_009</name>
    <dbReference type="NCBI Taxonomy" id="2699738"/>
    <lineage>
        <taxon>Viruses</taxon>
        <taxon>Duplodnaviria</taxon>
        <taxon>Heunggongvirae</taxon>
        <taxon>Uroviricota</taxon>
        <taxon>Caudoviricetes</taxon>
        <taxon>Grimontviridae</taxon>
        <taxon>Privateervirus</taxon>
        <taxon>Privateervirus pv009</taxon>
    </lineage>
</organism>
<name>A0A679FDV2_9CAUD</name>
<sequence>MTKATAKTTTLSSIEFSLKAIGANLDQARKDLKNTNREMAAARIVRIQLSSVLTDLKSQIRQNQIDNKGKGCNRALEYSRRMFADSYGESLLALGEIKFRQAQIKQFIHETEEHVRNLDKMFEELKAEQK</sequence>
<dbReference type="RefSeq" id="YP_009833402.1">
    <property type="nucleotide sequence ID" value="NC_048664.1"/>
</dbReference>
<dbReference type="KEGG" id="vg:55603457"/>
<feature type="coiled-coil region" evidence="1">
    <location>
        <begin position="18"/>
        <end position="45"/>
    </location>
</feature>
<keyword evidence="3" id="KW-1185">Reference proteome</keyword>
<dbReference type="GeneID" id="55603457"/>
<evidence type="ECO:0000256" key="1">
    <source>
        <dbReference type="SAM" id="Coils"/>
    </source>
</evidence>
<evidence type="ECO:0000313" key="2">
    <source>
        <dbReference type="EMBL" id="BBU72669.1"/>
    </source>
</evidence>
<dbReference type="Proteomes" id="UP000479051">
    <property type="component" value="Segment"/>
</dbReference>
<dbReference type="EMBL" id="LC519601">
    <property type="protein sequence ID" value="BBU72669.1"/>
    <property type="molecule type" value="Genomic_DNA"/>
</dbReference>
<keyword evidence="1" id="KW-0175">Coiled coil</keyword>